<evidence type="ECO:0008006" key="5">
    <source>
        <dbReference type="Google" id="ProtNLM"/>
    </source>
</evidence>
<name>A0A1G2NGG7_9BACT</name>
<comment type="caution">
    <text evidence="3">The sequence shown here is derived from an EMBL/GenBank/DDBJ whole genome shotgun (WGS) entry which is preliminary data.</text>
</comment>
<evidence type="ECO:0000313" key="4">
    <source>
        <dbReference type="Proteomes" id="UP000177797"/>
    </source>
</evidence>
<dbReference type="GO" id="GO:0005829">
    <property type="term" value="C:cytosol"/>
    <property type="evidence" value="ECO:0007669"/>
    <property type="project" value="TreeGrafter"/>
</dbReference>
<evidence type="ECO:0000256" key="1">
    <source>
        <dbReference type="ARBA" id="ARBA00022676"/>
    </source>
</evidence>
<dbReference type="Gene3D" id="3.40.50.2000">
    <property type="entry name" value="Glycogen Phosphorylase B"/>
    <property type="match status" value="2"/>
</dbReference>
<reference evidence="3 4" key="1">
    <citation type="journal article" date="2016" name="Nat. Commun.">
        <title>Thousands of microbial genomes shed light on interconnected biogeochemical processes in an aquifer system.</title>
        <authorList>
            <person name="Anantharaman K."/>
            <person name="Brown C.T."/>
            <person name="Hug L.A."/>
            <person name="Sharon I."/>
            <person name="Castelle C.J."/>
            <person name="Probst A.J."/>
            <person name="Thomas B.C."/>
            <person name="Singh A."/>
            <person name="Wilkins M.J."/>
            <person name="Karaoz U."/>
            <person name="Brodie E.L."/>
            <person name="Williams K.H."/>
            <person name="Hubbard S.S."/>
            <person name="Banfield J.F."/>
        </authorList>
    </citation>
    <scope>NUCLEOTIDE SEQUENCE [LARGE SCALE GENOMIC DNA]</scope>
</reference>
<keyword evidence="1" id="KW-0328">Glycosyltransferase</keyword>
<gene>
    <name evidence="3" type="ORF">A2938_01965</name>
</gene>
<dbReference type="Proteomes" id="UP000177797">
    <property type="component" value="Unassembled WGS sequence"/>
</dbReference>
<sequence length="389" mass="43098">MKALSHQLYNLWLFVAAYAHIALRGARGRAPQNPRTIAIVQGAKLGDMVCTTPLFRAIKNTYPHSRLVVVGDAVNQKLLYGHPQVDHYIVIEKSFWRAARVLARERADFGILPLPSLYGLALLIVAGVKSIAAPKIVGGYSPYETRTYKKLLRAVIVVPHYNERYVPREYLRLLEPLGIHTSNTRKELAYSEEAVKSVQALLQKENLDAKRDLIVGILPGVGGDPIKCWAPEKFAGLADELAQKHNAKILVLGSGKDHADVETMFTQISPSTRAVNLYNLLSIEELKALIASLSLFISADTGPVYIAEAFSTPTIDIVGPMYENIQPPQGELHRTVAAPREKPALGIIDNTVYNELEARRQSDDITVEMVARVADELISLSRRNEIPTR</sequence>
<dbReference type="InterPro" id="IPR002201">
    <property type="entry name" value="Glyco_trans_9"/>
</dbReference>
<dbReference type="InterPro" id="IPR051199">
    <property type="entry name" value="LPS_LOS_Heptosyltrfase"/>
</dbReference>
<dbReference type="CDD" id="cd03789">
    <property type="entry name" value="GT9_LPS_heptosyltransferase"/>
    <property type="match status" value="1"/>
</dbReference>
<dbReference type="PANTHER" id="PTHR30160">
    <property type="entry name" value="TETRAACYLDISACCHARIDE 4'-KINASE-RELATED"/>
    <property type="match status" value="1"/>
</dbReference>
<dbReference type="EMBL" id="MHSA01000001">
    <property type="protein sequence ID" value="OHA35156.1"/>
    <property type="molecule type" value="Genomic_DNA"/>
</dbReference>
<dbReference type="AlphaFoldDB" id="A0A1G2NGG7"/>
<proteinExistence type="predicted"/>
<dbReference type="GO" id="GO:0008713">
    <property type="term" value="F:ADP-heptose-lipopolysaccharide heptosyltransferase activity"/>
    <property type="evidence" value="ECO:0007669"/>
    <property type="project" value="TreeGrafter"/>
</dbReference>
<organism evidence="3 4">
    <name type="scientific">Candidatus Taylorbacteria bacterium RIFCSPLOWO2_01_FULL_48_100</name>
    <dbReference type="NCBI Taxonomy" id="1802322"/>
    <lineage>
        <taxon>Bacteria</taxon>
        <taxon>Candidatus Tayloriibacteriota</taxon>
    </lineage>
</organism>
<accession>A0A1G2NGG7</accession>
<evidence type="ECO:0000256" key="2">
    <source>
        <dbReference type="ARBA" id="ARBA00022679"/>
    </source>
</evidence>
<dbReference type="SUPFAM" id="SSF53756">
    <property type="entry name" value="UDP-Glycosyltransferase/glycogen phosphorylase"/>
    <property type="match status" value="1"/>
</dbReference>
<dbReference type="PANTHER" id="PTHR30160:SF7">
    <property type="entry name" value="ADP-HEPTOSE--LPS HEPTOSYLTRANSFERASE 2"/>
    <property type="match status" value="1"/>
</dbReference>
<dbReference type="GO" id="GO:0009244">
    <property type="term" value="P:lipopolysaccharide core region biosynthetic process"/>
    <property type="evidence" value="ECO:0007669"/>
    <property type="project" value="TreeGrafter"/>
</dbReference>
<protein>
    <recommendedName>
        <fullName evidence="5">Glycosyl transferase family 9</fullName>
    </recommendedName>
</protein>
<keyword evidence="2" id="KW-0808">Transferase</keyword>
<dbReference type="Pfam" id="PF01075">
    <property type="entry name" value="Glyco_transf_9"/>
    <property type="match status" value="1"/>
</dbReference>
<evidence type="ECO:0000313" key="3">
    <source>
        <dbReference type="EMBL" id="OHA35156.1"/>
    </source>
</evidence>